<dbReference type="AlphaFoldDB" id="A0A317CBJ1"/>
<comment type="caution">
    <text evidence="3">The sequence shown here is derived from an EMBL/GenBank/DDBJ whole genome shotgun (WGS) entry which is preliminary data.</text>
</comment>
<keyword evidence="1" id="KW-0378">Hydrolase</keyword>
<proteinExistence type="predicted"/>
<sequence>MDASSWDSLSPFIANKIPFQALNLPGYAGVPELPNMSMDNVVDWLAEQFDGKCHLLGWSMGGLVAQAFTKKYPEKIVSLTMVGSTPCFTKKTSWPNALEPEILTKFVENLQDNKSTTLRRFIALQFMGESAAAGIQKQLRKAVTKQVTSLSTLALGLSWLRNCDYRESRSLLTTAQHWMFGELDQLVPVAVGAALQNAFPDIMVSYFEGCGHAPQLTQPERFAEKLLYFISQHTSK</sequence>
<dbReference type="PANTHER" id="PTHR43798">
    <property type="entry name" value="MONOACYLGLYCEROL LIPASE"/>
    <property type="match status" value="1"/>
</dbReference>
<dbReference type="Pfam" id="PF12697">
    <property type="entry name" value="Abhydrolase_6"/>
    <property type="match status" value="1"/>
</dbReference>
<dbReference type="GO" id="GO:0016020">
    <property type="term" value="C:membrane"/>
    <property type="evidence" value="ECO:0007669"/>
    <property type="project" value="TreeGrafter"/>
</dbReference>
<protein>
    <recommendedName>
        <fullName evidence="2">AB hydrolase-1 domain-containing protein</fullName>
    </recommendedName>
</protein>
<dbReference type="InterPro" id="IPR029058">
    <property type="entry name" value="AB_hydrolase_fold"/>
</dbReference>
<dbReference type="PANTHER" id="PTHR43798:SF31">
    <property type="entry name" value="AB HYDROLASE SUPERFAMILY PROTEIN YCLE"/>
    <property type="match status" value="1"/>
</dbReference>
<dbReference type="InterPro" id="IPR050266">
    <property type="entry name" value="AB_hydrolase_sf"/>
</dbReference>
<dbReference type="SUPFAM" id="SSF53474">
    <property type="entry name" value="alpha/beta-Hydrolases"/>
    <property type="match status" value="1"/>
</dbReference>
<dbReference type="InterPro" id="IPR000073">
    <property type="entry name" value="AB_hydrolase_1"/>
</dbReference>
<evidence type="ECO:0000313" key="4">
    <source>
        <dbReference type="Proteomes" id="UP000245506"/>
    </source>
</evidence>
<dbReference type="Gene3D" id="3.40.50.1820">
    <property type="entry name" value="alpha/beta hydrolase"/>
    <property type="match status" value="1"/>
</dbReference>
<reference evidence="3 4" key="1">
    <citation type="submission" date="2018-05" db="EMBL/GenBank/DDBJ databases">
        <title>Leucothrix arctica sp. nov., isolated from Arctic seawater.</title>
        <authorList>
            <person name="Choi A."/>
            <person name="Baek K."/>
        </authorList>
    </citation>
    <scope>NUCLEOTIDE SEQUENCE [LARGE SCALE GENOMIC DNA]</scope>
    <source>
        <strain evidence="3 4">IMCC9719</strain>
    </source>
</reference>
<dbReference type="GO" id="GO:0016787">
    <property type="term" value="F:hydrolase activity"/>
    <property type="evidence" value="ECO:0007669"/>
    <property type="project" value="UniProtKB-KW"/>
</dbReference>
<evidence type="ECO:0000259" key="2">
    <source>
        <dbReference type="Pfam" id="PF12697"/>
    </source>
</evidence>
<organism evidence="3 4">
    <name type="scientific">Leucothrix arctica</name>
    <dbReference type="NCBI Taxonomy" id="1481894"/>
    <lineage>
        <taxon>Bacteria</taxon>
        <taxon>Pseudomonadati</taxon>
        <taxon>Pseudomonadota</taxon>
        <taxon>Gammaproteobacteria</taxon>
        <taxon>Thiotrichales</taxon>
        <taxon>Thiotrichaceae</taxon>
        <taxon>Leucothrix</taxon>
    </lineage>
</organism>
<gene>
    <name evidence="3" type="ORF">DKT75_11135</name>
</gene>
<feature type="domain" description="AB hydrolase-1" evidence="2">
    <location>
        <begin position="4"/>
        <end position="224"/>
    </location>
</feature>
<dbReference type="Proteomes" id="UP000245506">
    <property type="component" value="Unassembled WGS sequence"/>
</dbReference>
<keyword evidence="4" id="KW-1185">Reference proteome</keyword>
<dbReference type="EMBL" id="QGKL01000031">
    <property type="protein sequence ID" value="PWQ95928.1"/>
    <property type="molecule type" value="Genomic_DNA"/>
</dbReference>
<accession>A0A317CBJ1</accession>
<evidence type="ECO:0000313" key="3">
    <source>
        <dbReference type="EMBL" id="PWQ95928.1"/>
    </source>
</evidence>
<evidence type="ECO:0000256" key="1">
    <source>
        <dbReference type="ARBA" id="ARBA00022801"/>
    </source>
</evidence>
<name>A0A317CBJ1_9GAMM</name>